<dbReference type="SMART" id="SM00490">
    <property type="entry name" value="HELICc"/>
    <property type="match status" value="1"/>
</dbReference>
<name>A0A2G8RRX9_9APHY</name>
<keyword evidence="2" id="KW-0547">Nucleotide-binding</keyword>
<dbReference type="Pfam" id="PF00270">
    <property type="entry name" value="DEAD"/>
    <property type="match status" value="1"/>
</dbReference>
<evidence type="ECO:0000256" key="9">
    <source>
        <dbReference type="ARBA" id="ARBA00034808"/>
    </source>
</evidence>
<dbReference type="SMART" id="SM00973">
    <property type="entry name" value="Sec63"/>
    <property type="match status" value="1"/>
</dbReference>
<dbReference type="OrthoDB" id="5575at2759"/>
<evidence type="ECO:0000256" key="2">
    <source>
        <dbReference type="ARBA" id="ARBA00022741"/>
    </source>
</evidence>
<dbReference type="SUPFAM" id="SSF52540">
    <property type="entry name" value="P-loop containing nucleoside triphosphate hydrolases"/>
    <property type="match status" value="1"/>
</dbReference>
<comment type="catalytic activity">
    <reaction evidence="10">
        <text>ATP + H2O = ADP + phosphate + H(+)</text>
        <dbReference type="Rhea" id="RHEA:13065"/>
        <dbReference type="ChEBI" id="CHEBI:15377"/>
        <dbReference type="ChEBI" id="CHEBI:15378"/>
        <dbReference type="ChEBI" id="CHEBI:30616"/>
        <dbReference type="ChEBI" id="CHEBI:43474"/>
        <dbReference type="ChEBI" id="CHEBI:456216"/>
        <dbReference type="EC" id="5.6.2.4"/>
    </reaction>
</comment>
<dbReference type="STRING" id="1077348.A0A2G8RRX9"/>
<dbReference type="PANTHER" id="PTHR47835:SF3">
    <property type="entry name" value="HELICASE FOR MEIOSIS 1"/>
    <property type="match status" value="1"/>
</dbReference>
<dbReference type="SUPFAM" id="SSF158702">
    <property type="entry name" value="Sec63 N-terminal domain-like"/>
    <property type="match status" value="1"/>
</dbReference>
<dbReference type="Pfam" id="PF02889">
    <property type="entry name" value="Sec63"/>
    <property type="match status" value="1"/>
</dbReference>
<dbReference type="PROSITE" id="PS51194">
    <property type="entry name" value="HELICASE_CTER"/>
    <property type="match status" value="1"/>
</dbReference>
<evidence type="ECO:0000256" key="11">
    <source>
        <dbReference type="SAM" id="MobiDB-lite"/>
    </source>
</evidence>
<evidence type="ECO:0000256" key="8">
    <source>
        <dbReference type="ARBA" id="ARBA00034617"/>
    </source>
</evidence>
<dbReference type="Gene3D" id="1.10.3380.10">
    <property type="entry name" value="Sec63 N-terminal domain-like domain"/>
    <property type="match status" value="1"/>
</dbReference>
<feature type="domain" description="Helicase ATP-binding" evidence="12">
    <location>
        <begin position="204"/>
        <end position="353"/>
    </location>
</feature>
<dbReference type="FunFam" id="1.10.10.10:FF:000012">
    <property type="entry name" value="U5 small nuclear ribonucleoprotein helicase"/>
    <property type="match status" value="1"/>
</dbReference>
<dbReference type="InterPro" id="IPR052247">
    <property type="entry name" value="Meiotic_Crossover_Helicase"/>
</dbReference>
<evidence type="ECO:0000313" key="14">
    <source>
        <dbReference type="EMBL" id="PIL24262.1"/>
    </source>
</evidence>
<evidence type="ECO:0000256" key="1">
    <source>
        <dbReference type="ARBA" id="ARBA00010140"/>
    </source>
</evidence>
<dbReference type="PANTHER" id="PTHR47835">
    <property type="entry name" value="HFM1, ATP DEPENDENT DNA HELICASE HOMOLOG"/>
    <property type="match status" value="1"/>
</dbReference>
<reference evidence="14 15" key="1">
    <citation type="journal article" date="2015" name="Sci. Rep.">
        <title>Chromosome-level genome map provides insights into diverse defense mechanisms in the medicinal fungus Ganoderma sinense.</title>
        <authorList>
            <person name="Zhu Y."/>
            <person name="Xu J."/>
            <person name="Sun C."/>
            <person name="Zhou S."/>
            <person name="Xu H."/>
            <person name="Nelson D.R."/>
            <person name="Qian J."/>
            <person name="Song J."/>
            <person name="Luo H."/>
            <person name="Xiang L."/>
            <person name="Li Y."/>
            <person name="Xu Z."/>
            <person name="Ji A."/>
            <person name="Wang L."/>
            <person name="Lu S."/>
            <person name="Hayward A."/>
            <person name="Sun W."/>
            <person name="Li X."/>
            <person name="Schwartz D.C."/>
            <person name="Wang Y."/>
            <person name="Chen S."/>
        </authorList>
    </citation>
    <scope>NUCLEOTIDE SEQUENCE [LARGE SCALE GENOMIC DNA]</scope>
    <source>
        <strain evidence="14 15">ZZ0214-1</strain>
    </source>
</reference>
<dbReference type="SUPFAM" id="SSF46785">
    <property type="entry name" value="Winged helix' DNA-binding domain"/>
    <property type="match status" value="1"/>
</dbReference>
<dbReference type="Pfam" id="PF23445">
    <property type="entry name" value="WHD_SNRNP200"/>
    <property type="match status" value="1"/>
</dbReference>
<dbReference type="GO" id="GO:0043138">
    <property type="term" value="F:3'-5' DNA helicase activity"/>
    <property type="evidence" value="ECO:0007669"/>
    <property type="project" value="UniProtKB-EC"/>
</dbReference>
<dbReference type="EMBL" id="AYKW01000067">
    <property type="protein sequence ID" value="PIL24262.1"/>
    <property type="molecule type" value="Genomic_DNA"/>
</dbReference>
<dbReference type="Pfam" id="PF00271">
    <property type="entry name" value="Helicase_C"/>
    <property type="match status" value="1"/>
</dbReference>
<dbReference type="EC" id="5.6.2.4" evidence="9"/>
<protein>
    <recommendedName>
        <fullName evidence="9">DNA 3'-5' helicase</fullName>
        <ecNumber evidence="9">5.6.2.4</ecNumber>
    </recommendedName>
</protein>
<proteinExistence type="inferred from homology"/>
<dbReference type="Proteomes" id="UP000230002">
    <property type="component" value="Unassembled WGS sequence"/>
</dbReference>
<keyword evidence="5" id="KW-0067">ATP-binding</keyword>
<feature type="domain" description="Helicase C-terminal" evidence="13">
    <location>
        <begin position="389"/>
        <end position="584"/>
    </location>
</feature>
<keyword evidence="15" id="KW-1185">Reference proteome</keyword>
<dbReference type="InterPro" id="IPR011545">
    <property type="entry name" value="DEAD/DEAH_box_helicase_dom"/>
</dbReference>
<keyword evidence="4" id="KW-0347">Helicase</keyword>
<evidence type="ECO:0000313" key="15">
    <source>
        <dbReference type="Proteomes" id="UP000230002"/>
    </source>
</evidence>
<dbReference type="InterPro" id="IPR036390">
    <property type="entry name" value="WH_DNA-bd_sf"/>
</dbReference>
<dbReference type="SMART" id="SM00487">
    <property type="entry name" value="DEXDc"/>
    <property type="match status" value="1"/>
</dbReference>
<dbReference type="GO" id="GO:0003676">
    <property type="term" value="F:nucleic acid binding"/>
    <property type="evidence" value="ECO:0007669"/>
    <property type="project" value="InterPro"/>
</dbReference>
<dbReference type="InterPro" id="IPR057842">
    <property type="entry name" value="WH_MER3"/>
</dbReference>
<dbReference type="InterPro" id="IPR001650">
    <property type="entry name" value="Helicase_C-like"/>
</dbReference>
<feature type="region of interest" description="Disordered" evidence="11">
    <location>
        <begin position="127"/>
        <end position="172"/>
    </location>
</feature>
<organism evidence="14 15">
    <name type="scientific">Ganoderma sinense ZZ0214-1</name>
    <dbReference type="NCBI Taxonomy" id="1077348"/>
    <lineage>
        <taxon>Eukaryota</taxon>
        <taxon>Fungi</taxon>
        <taxon>Dikarya</taxon>
        <taxon>Basidiomycota</taxon>
        <taxon>Agaricomycotina</taxon>
        <taxon>Agaricomycetes</taxon>
        <taxon>Polyporales</taxon>
        <taxon>Polyporaceae</taxon>
        <taxon>Ganoderma</taxon>
    </lineage>
</organism>
<dbReference type="CDD" id="cd18795">
    <property type="entry name" value="SF2_C_Ski2"/>
    <property type="match status" value="1"/>
</dbReference>
<dbReference type="AlphaFoldDB" id="A0A2G8RRX9"/>
<accession>A0A2G8RRX9</accession>
<dbReference type="InterPro" id="IPR004179">
    <property type="entry name" value="Sec63-dom"/>
</dbReference>
<comment type="catalytic activity">
    <reaction evidence="8">
        <text>Couples ATP hydrolysis with the unwinding of duplex DNA by translocating in the 3'-5' direction.</text>
        <dbReference type="EC" id="5.6.2.4"/>
    </reaction>
</comment>
<comment type="similarity">
    <text evidence="1">Belongs to the helicase family. SKI2 subfamily.</text>
</comment>
<dbReference type="GO" id="GO:0051321">
    <property type="term" value="P:meiotic cell cycle"/>
    <property type="evidence" value="ECO:0007669"/>
    <property type="project" value="UniProtKB-KW"/>
</dbReference>
<evidence type="ECO:0000256" key="5">
    <source>
        <dbReference type="ARBA" id="ARBA00022840"/>
    </source>
</evidence>
<dbReference type="InterPro" id="IPR027417">
    <property type="entry name" value="P-loop_NTPase"/>
</dbReference>
<evidence type="ECO:0000256" key="10">
    <source>
        <dbReference type="ARBA" id="ARBA00048988"/>
    </source>
</evidence>
<dbReference type="GO" id="GO:0016787">
    <property type="term" value="F:hydrolase activity"/>
    <property type="evidence" value="ECO:0007669"/>
    <property type="project" value="UniProtKB-KW"/>
</dbReference>
<comment type="caution">
    <text evidence="14">The sequence shown here is derived from an EMBL/GenBank/DDBJ whole genome shotgun (WGS) entry which is preliminary data.</text>
</comment>
<evidence type="ECO:0000259" key="12">
    <source>
        <dbReference type="PROSITE" id="PS51192"/>
    </source>
</evidence>
<dbReference type="GO" id="GO:0005524">
    <property type="term" value="F:ATP binding"/>
    <property type="evidence" value="ECO:0007669"/>
    <property type="project" value="UniProtKB-KW"/>
</dbReference>
<keyword evidence="6" id="KW-0413">Isomerase</keyword>
<sequence length="937" mass="106018">MASMDHYYNYLSDDGEHELYYSNASDNPFSYNARECPDGAYDDVDELLEEIANSSPSPPERGWRSGPLALSTPRHCYVDQNMPTSYGNPNRHLQVSRYPAVREPDYTHDCDDVKFDTPSRAHYMERHKERNHQGHTSEIFARSEPSPSGGSLAARNPAYNDSSNPSSIRIGRGTRLRPVSDLPDIYRGLFKFGVFNAVQSQCFDTVMGTEENMVISAPTGSGKTVLFELAIIKMLKETSHTSHKSRCVYIAPTKSLCTEKATDWEAKFSVTTGEKWDSLTRNWQDHHHILSQIKLFLIDEVHLLNEPRGSTLEVVVSRMKLRGTLVRFLVVSATVPNIADVADWVGNSTDNGPAAVKEFGDEFRPCRLSKFVYGVPRRRDANDFVFAKALDYKLYSVLQQHCDDKPVLVFCPTRKGVMVAAEHILKEYEGAQGKKEAVPWLKPSRIEHSFGNKQLDNLAAYGIGVHHAGLEKNDRNATEQLFLKRVLKVLFATSTLAVGVNLPAHTVIIKGVKLFQNGTSQEYSDLDVMQMIGRAGRPQFDKEGVAIIMCEQELEAKYKALAQGQTVLESSLHLGLPDHLNSEVALGTITDTETAKEWLRRSFLYRRLQKNPAHYDFKQEGNKTWQEKMDELVMESITTLTQADLVVLDAEDTSLSSTDYGDIMSKFYIRQGTMVQIMKLSDKATIREILETISCSEEFSDIKFRSGEKQVYNKLRTHHDIRYALKKIEKPADKVFILIQAILGAVNLSEPEYKTAETQPYTESIPIFRHISRIARAVVEVANVRKAGTLLKNALEVMRCLMAKAWEDRSVIFRQLDDIGLKSLKVLAEHNITTFAALRKKDPAFIEMLLNRKPPFGHDVLFAVNQLPQYQITISEIDVSPKKDGVEVELSIHCGLVQDLKTSSMKRSKKQKRRDMTIVLTLTSDSVFVDFRRISWV</sequence>
<keyword evidence="7" id="KW-0469">Meiosis</keyword>
<dbReference type="Gene3D" id="3.40.50.300">
    <property type="entry name" value="P-loop containing nucleotide triphosphate hydrolases"/>
    <property type="match status" value="3"/>
</dbReference>
<evidence type="ECO:0000259" key="13">
    <source>
        <dbReference type="PROSITE" id="PS51194"/>
    </source>
</evidence>
<dbReference type="Gene3D" id="1.10.10.10">
    <property type="entry name" value="Winged helix-like DNA-binding domain superfamily/Winged helix DNA-binding domain"/>
    <property type="match status" value="1"/>
</dbReference>
<evidence type="ECO:0000256" key="4">
    <source>
        <dbReference type="ARBA" id="ARBA00022806"/>
    </source>
</evidence>
<dbReference type="InterPro" id="IPR014001">
    <property type="entry name" value="Helicase_ATP-bd"/>
</dbReference>
<evidence type="ECO:0000256" key="6">
    <source>
        <dbReference type="ARBA" id="ARBA00023235"/>
    </source>
</evidence>
<gene>
    <name evidence="14" type="ORF">GSI_14015</name>
</gene>
<evidence type="ECO:0000256" key="3">
    <source>
        <dbReference type="ARBA" id="ARBA00022801"/>
    </source>
</evidence>
<keyword evidence="3" id="KW-0378">Hydrolase</keyword>
<dbReference type="PROSITE" id="PS51192">
    <property type="entry name" value="HELICASE_ATP_BIND_1"/>
    <property type="match status" value="1"/>
</dbReference>
<evidence type="ECO:0000256" key="7">
    <source>
        <dbReference type="ARBA" id="ARBA00023254"/>
    </source>
</evidence>
<dbReference type="InterPro" id="IPR036388">
    <property type="entry name" value="WH-like_DNA-bd_sf"/>
</dbReference>